<organism evidence="2 3">
    <name type="scientific">Novosphingobium nitrogenifigens DSM 19370</name>
    <dbReference type="NCBI Taxonomy" id="983920"/>
    <lineage>
        <taxon>Bacteria</taxon>
        <taxon>Pseudomonadati</taxon>
        <taxon>Pseudomonadota</taxon>
        <taxon>Alphaproteobacteria</taxon>
        <taxon>Sphingomonadales</taxon>
        <taxon>Sphingomonadaceae</taxon>
        <taxon>Novosphingobium</taxon>
    </lineage>
</organism>
<protein>
    <recommendedName>
        <fullName evidence="4">MerC mercury resistance protein</fullName>
    </recommendedName>
</protein>
<reference evidence="2 3" key="1">
    <citation type="journal article" date="2012" name="J. Bacteriol.">
        <title>Draft Genome Sequence of Novosphingobium nitrogenifigens Y88T.</title>
        <authorList>
            <person name="Strabala T.J."/>
            <person name="Macdonald L."/>
            <person name="Liu V."/>
            <person name="Smit A.M."/>
        </authorList>
    </citation>
    <scope>NUCLEOTIDE SEQUENCE [LARGE SCALE GENOMIC DNA]</scope>
    <source>
        <strain evidence="2 3">DSM 19370</strain>
    </source>
</reference>
<accession>F1Z4D5</accession>
<name>F1Z4D5_9SPHN</name>
<feature type="transmembrane region" description="Helical" evidence="1">
    <location>
        <begin position="60"/>
        <end position="78"/>
    </location>
</feature>
<dbReference type="EMBL" id="AEWJ01000018">
    <property type="protein sequence ID" value="EGD60545.1"/>
    <property type="molecule type" value="Genomic_DNA"/>
</dbReference>
<evidence type="ECO:0000256" key="1">
    <source>
        <dbReference type="SAM" id="Phobius"/>
    </source>
</evidence>
<gene>
    <name evidence="2" type="ORF">Y88_2835</name>
</gene>
<comment type="caution">
    <text evidence="2">The sequence shown here is derived from an EMBL/GenBank/DDBJ whole genome shotgun (WGS) entry which is preliminary data.</text>
</comment>
<dbReference type="InParanoid" id="F1Z4D5"/>
<dbReference type="InterPro" id="IPR004891">
    <property type="entry name" value="Mercury-R_MerC"/>
</dbReference>
<evidence type="ECO:0000313" key="2">
    <source>
        <dbReference type="EMBL" id="EGD60545.1"/>
    </source>
</evidence>
<evidence type="ECO:0008006" key="4">
    <source>
        <dbReference type="Google" id="ProtNLM"/>
    </source>
</evidence>
<sequence length="109" mass="10890">MILSGLCMVHCLAGLFLIGVLGIGGGILLDPAIHRIGLGLAVLVGLSTIGIGAVRHGRRLPLALGAAGLSLMASALVVEHGRGEALLTIAGVALVATAHILNLRRASCC</sequence>
<dbReference type="AlphaFoldDB" id="F1Z4D5"/>
<feature type="transmembrane region" description="Helical" evidence="1">
    <location>
        <begin position="84"/>
        <end position="103"/>
    </location>
</feature>
<keyword evidence="1" id="KW-0472">Membrane</keyword>
<keyword evidence="1" id="KW-0812">Transmembrane</keyword>
<dbReference type="Pfam" id="PF03203">
    <property type="entry name" value="MerC"/>
    <property type="match status" value="1"/>
</dbReference>
<dbReference type="Proteomes" id="UP000004728">
    <property type="component" value="Unassembled WGS sequence"/>
</dbReference>
<dbReference type="GO" id="GO:0015097">
    <property type="term" value="F:mercury ion transmembrane transporter activity"/>
    <property type="evidence" value="ECO:0007669"/>
    <property type="project" value="InterPro"/>
</dbReference>
<evidence type="ECO:0000313" key="3">
    <source>
        <dbReference type="Proteomes" id="UP000004728"/>
    </source>
</evidence>
<dbReference type="eggNOG" id="ENOG503360P">
    <property type="taxonomic scope" value="Bacteria"/>
</dbReference>
<feature type="transmembrane region" description="Helical" evidence="1">
    <location>
        <begin position="32"/>
        <end position="53"/>
    </location>
</feature>
<keyword evidence="3" id="KW-1185">Reference proteome</keyword>
<proteinExistence type="predicted"/>
<dbReference type="GO" id="GO:0016020">
    <property type="term" value="C:membrane"/>
    <property type="evidence" value="ECO:0007669"/>
    <property type="project" value="InterPro"/>
</dbReference>
<dbReference type="STRING" id="983920.Y88_2835"/>
<keyword evidence="1" id="KW-1133">Transmembrane helix</keyword>
<dbReference type="HOGENOM" id="CLU_135628_1_0_5"/>